<dbReference type="Proteomes" id="UP001232445">
    <property type="component" value="Unassembled WGS sequence"/>
</dbReference>
<evidence type="ECO:0000256" key="2">
    <source>
        <dbReference type="ARBA" id="ARBA00006683"/>
    </source>
</evidence>
<comment type="subcellular location">
    <subcellularLocation>
        <location evidence="1">Cell membrane</location>
        <topology evidence="1">Multi-pass membrane protein</topology>
    </subcellularLocation>
</comment>
<keyword evidence="11" id="KW-1185">Reference proteome</keyword>
<comment type="similarity">
    <text evidence="2">Belongs to the CpsC/CapA family.</text>
</comment>
<feature type="domain" description="Tyrosine-protein kinase G-rich" evidence="9">
    <location>
        <begin position="145"/>
        <end position="197"/>
    </location>
</feature>
<dbReference type="InterPro" id="IPR003856">
    <property type="entry name" value="LPS_length_determ_N"/>
</dbReference>
<name>A0ABU0CSP5_9BACI</name>
<evidence type="ECO:0000256" key="6">
    <source>
        <dbReference type="ARBA" id="ARBA00023136"/>
    </source>
</evidence>
<evidence type="ECO:0000256" key="3">
    <source>
        <dbReference type="ARBA" id="ARBA00022475"/>
    </source>
</evidence>
<evidence type="ECO:0000259" key="9">
    <source>
        <dbReference type="Pfam" id="PF13807"/>
    </source>
</evidence>
<protein>
    <submittedName>
        <fullName evidence="10">Capsular polysaccharide biosynthesis protein</fullName>
    </submittedName>
</protein>
<accession>A0ABU0CSP5</accession>
<evidence type="ECO:0000259" key="8">
    <source>
        <dbReference type="Pfam" id="PF02706"/>
    </source>
</evidence>
<feature type="transmembrane region" description="Helical" evidence="7">
    <location>
        <begin position="177"/>
        <end position="198"/>
    </location>
</feature>
<feature type="domain" description="Polysaccharide chain length determinant N-terminal" evidence="8">
    <location>
        <begin position="7"/>
        <end position="95"/>
    </location>
</feature>
<keyword evidence="6 7" id="KW-0472">Membrane</keyword>
<dbReference type="RefSeq" id="WP_307339423.1">
    <property type="nucleotide sequence ID" value="NZ_JAUSUQ010000007.1"/>
</dbReference>
<keyword evidence="3" id="KW-1003">Cell membrane</keyword>
<keyword evidence="4 7" id="KW-0812">Transmembrane</keyword>
<organism evidence="10 11">
    <name type="scientific">Caldalkalibacillus uzonensis</name>
    <dbReference type="NCBI Taxonomy" id="353224"/>
    <lineage>
        <taxon>Bacteria</taxon>
        <taxon>Bacillati</taxon>
        <taxon>Bacillota</taxon>
        <taxon>Bacilli</taxon>
        <taxon>Bacillales</taxon>
        <taxon>Bacillaceae</taxon>
        <taxon>Caldalkalibacillus</taxon>
    </lineage>
</organism>
<evidence type="ECO:0000313" key="11">
    <source>
        <dbReference type="Proteomes" id="UP001232445"/>
    </source>
</evidence>
<evidence type="ECO:0000256" key="7">
    <source>
        <dbReference type="SAM" id="Phobius"/>
    </source>
</evidence>
<dbReference type="InterPro" id="IPR050445">
    <property type="entry name" value="Bact_polysacc_biosynth/exp"/>
</dbReference>
<evidence type="ECO:0000256" key="1">
    <source>
        <dbReference type="ARBA" id="ARBA00004651"/>
    </source>
</evidence>
<dbReference type="InterPro" id="IPR032807">
    <property type="entry name" value="GNVR"/>
</dbReference>
<feature type="transmembrane region" description="Helical" evidence="7">
    <location>
        <begin position="21"/>
        <end position="44"/>
    </location>
</feature>
<proteinExistence type="inferred from homology"/>
<dbReference type="Pfam" id="PF13807">
    <property type="entry name" value="GNVR"/>
    <property type="match status" value="1"/>
</dbReference>
<evidence type="ECO:0000256" key="5">
    <source>
        <dbReference type="ARBA" id="ARBA00022989"/>
    </source>
</evidence>
<dbReference type="EMBL" id="JAUSUQ010000007">
    <property type="protein sequence ID" value="MDQ0339448.1"/>
    <property type="molecule type" value="Genomic_DNA"/>
</dbReference>
<sequence length="249" mass="27593">MEKREVQELDLRELFAILSKRLPLIGIITAVAILVSGLVSYFVITPQYEATAEILVNQSRPGSEINQGDIRTNLELMNTYQVVIKSPRILELVIERYNLDKTFNELNEQINVSAVRDSQVMSVSVTDPSPEQAAFIANAVAETFQREIVNLMNVDNVHIMAEAKLPDKPTPVKPKPLLNMAIAGVVGLMTAVGLAFLLEYLDNTIKTEQDVERILGLPVLGTIAHMEEPTAHTARVRHSRKVGGEQIEA</sequence>
<evidence type="ECO:0000256" key="4">
    <source>
        <dbReference type="ARBA" id="ARBA00022692"/>
    </source>
</evidence>
<gene>
    <name evidence="10" type="ORF">J2S00_002235</name>
</gene>
<dbReference type="PANTHER" id="PTHR32309:SF13">
    <property type="entry name" value="FERRIC ENTEROBACTIN TRANSPORT PROTEIN FEPE"/>
    <property type="match status" value="1"/>
</dbReference>
<evidence type="ECO:0000313" key="10">
    <source>
        <dbReference type="EMBL" id="MDQ0339448.1"/>
    </source>
</evidence>
<comment type="caution">
    <text evidence="10">The sequence shown here is derived from an EMBL/GenBank/DDBJ whole genome shotgun (WGS) entry which is preliminary data.</text>
</comment>
<reference evidence="10 11" key="1">
    <citation type="submission" date="2023-07" db="EMBL/GenBank/DDBJ databases">
        <title>Genomic Encyclopedia of Type Strains, Phase IV (KMG-IV): sequencing the most valuable type-strain genomes for metagenomic binning, comparative biology and taxonomic classification.</title>
        <authorList>
            <person name="Goeker M."/>
        </authorList>
    </citation>
    <scope>NUCLEOTIDE SEQUENCE [LARGE SCALE GENOMIC DNA]</scope>
    <source>
        <strain evidence="10 11">DSM 17740</strain>
    </source>
</reference>
<dbReference type="Pfam" id="PF02706">
    <property type="entry name" value="Wzz"/>
    <property type="match status" value="1"/>
</dbReference>
<dbReference type="PANTHER" id="PTHR32309">
    <property type="entry name" value="TYROSINE-PROTEIN KINASE"/>
    <property type="match status" value="1"/>
</dbReference>
<keyword evidence="5 7" id="KW-1133">Transmembrane helix</keyword>